<dbReference type="SUPFAM" id="SSF56672">
    <property type="entry name" value="DNA/RNA polymerases"/>
    <property type="match status" value="1"/>
</dbReference>
<dbReference type="PANTHER" id="PTHR11439">
    <property type="entry name" value="GAG-POL-RELATED RETROTRANSPOSON"/>
    <property type="match status" value="1"/>
</dbReference>
<keyword evidence="1" id="KW-0346">Stress response</keyword>
<name>A0ABQ4X233_9ASTR</name>
<gene>
    <name evidence="1" type="ORF">Tco_0654001</name>
</gene>
<evidence type="ECO:0000313" key="2">
    <source>
        <dbReference type="Proteomes" id="UP001151760"/>
    </source>
</evidence>
<organism evidence="1 2">
    <name type="scientific">Tanacetum coccineum</name>
    <dbReference type="NCBI Taxonomy" id="301880"/>
    <lineage>
        <taxon>Eukaryota</taxon>
        <taxon>Viridiplantae</taxon>
        <taxon>Streptophyta</taxon>
        <taxon>Embryophyta</taxon>
        <taxon>Tracheophyta</taxon>
        <taxon>Spermatophyta</taxon>
        <taxon>Magnoliopsida</taxon>
        <taxon>eudicotyledons</taxon>
        <taxon>Gunneridae</taxon>
        <taxon>Pentapetalae</taxon>
        <taxon>asterids</taxon>
        <taxon>campanulids</taxon>
        <taxon>Asterales</taxon>
        <taxon>Asteraceae</taxon>
        <taxon>Asteroideae</taxon>
        <taxon>Anthemideae</taxon>
        <taxon>Anthemidinae</taxon>
        <taxon>Tanacetum</taxon>
    </lineage>
</organism>
<dbReference type="Proteomes" id="UP001151760">
    <property type="component" value="Unassembled WGS sequence"/>
</dbReference>
<sequence>MNLEGTISMEGDFDDDELDKQPLSKRFKIMTPIHNPIPLNTFVLGHLMKPEEQQKSLHEFTDQLFETTFSKFSPTPLIEPTPPRDPAKGKEVSIVKEQGTLSQEEFNNQIKELKRISDLKAQKDKSEQKLRKMFNQATLKAQAKKWTKHEAKKAKILEEYNHQISFRADPLPITKISYVVNSNKEATMKITRGDNPLNLIVHPNFRLKSLGFSEWLEVHALASKKTGKSNDMLLQSLREKFQWVMDQAKKLGLPSPLALATFGMTAEEKKRKRTQFLKEAFITKDIRVDGMNKNLIPPLEVMPIEGLVINEPESGIFFMNRNTDIAFQREKVMKEPLSGGLIASMSKEYIEILRHETQYHLKARQKAMNNEMDALYRNDRWELTELPKDRKSKNDNFVALLVYVDDIIITGNNAIEIEKFKKFLKSKFLIKDLGKGIHVVKQPIAFLEAFVDADWARKGKKQNTLLNSSAEAKYRAMASVASKIVWILKILKDLEWEQFLPVKLFCDNQAAIKIVSNPVFHERTKHLEIDLHFVREKLLPGVIEIDYKLSSSNK</sequence>
<evidence type="ECO:0000313" key="1">
    <source>
        <dbReference type="EMBL" id="GJS59217.1"/>
    </source>
</evidence>
<keyword evidence="2" id="KW-1185">Reference proteome</keyword>
<dbReference type="InterPro" id="IPR043502">
    <property type="entry name" value="DNA/RNA_pol_sf"/>
</dbReference>
<reference evidence="1" key="2">
    <citation type="submission" date="2022-01" db="EMBL/GenBank/DDBJ databases">
        <authorList>
            <person name="Yamashiro T."/>
            <person name="Shiraishi A."/>
            <person name="Satake H."/>
            <person name="Nakayama K."/>
        </authorList>
    </citation>
    <scope>NUCLEOTIDE SEQUENCE</scope>
</reference>
<protein>
    <submittedName>
        <fullName evidence="1">Heat shock 70 kDa protein BIP1</fullName>
    </submittedName>
</protein>
<proteinExistence type="predicted"/>
<accession>A0ABQ4X233</accession>
<dbReference type="PANTHER" id="PTHR11439:SF511">
    <property type="match status" value="1"/>
</dbReference>
<comment type="caution">
    <text evidence="1">The sequence shown here is derived from an EMBL/GenBank/DDBJ whole genome shotgun (WGS) entry which is preliminary data.</text>
</comment>
<reference evidence="1" key="1">
    <citation type="journal article" date="2022" name="Int. J. Mol. Sci.">
        <title>Draft Genome of Tanacetum Coccineum: Genomic Comparison of Closely Related Tanacetum-Family Plants.</title>
        <authorList>
            <person name="Yamashiro T."/>
            <person name="Shiraishi A."/>
            <person name="Nakayama K."/>
            <person name="Satake H."/>
        </authorList>
    </citation>
    <scope>NUCLEOTIDE SEQUENCE</scope>
</reference>
<dbReference type="CDD" id="cd09272">
    <property type="entry name" value="RNase_HI_RT_Ty1"/>
    <property type="match status" value="1"/>
</dbReference>
<dbReference type="EMBL" id="BQNB010009134">
    <property type="protein sequence ID" value="GJS59217.1"/>
    <property type="molecule type" value="Genomic_DNA"/>
</dbReference>